<comment type="subcellular location">
    <subcellularLocation>
        <location evidence="1">Membrane</location>
        <topology evidence="1">Multi-pass membrane protein</topology>
    </subcellularLocation>
</comment>
<reference evidence="8" key="1">
    <citation type="journal article" date="2022" name="bioRxiv">
        <title>Sequencing and chromosome-scale assembly of the giantPleurodeles waltlgenome.</title>
        <authorList>
            <person name="Brown T."/>
            <person name="Elewa A."/>
            <person name="Iarovenko S."/>
            <person name="Subramanian E."/>
            <person name="Araus A.J."/>
            <person name="Petzold A."/>
            <person name="Susuki M."/>
            <person name="Suzuki K.-i.T."/>
            <person name="Hayashi T."/>
            <person name="Toyoda A."/>
            <person name="Oliveira C."/>
            <person name="Osipova E."/>
            <person name="Leigh N.D."/>
            <person name="Simon A."/>
            <person name="Yun M.H."/>
        </authorList>
    </citation>
    <scope>NUCLEOTIDE SEQUENCE</scope>
    <source>
        <strain evidence="8">20211129_DDA</strain>
        <tissue evidence="8">Liver</tissue>
    </source>
</reference>
<dbReference type="EMBL" id="JANPWB010000016">
    <property type="protein sequence ID" value="KAJ1080445.1"/>
    <property type="molecule type" value="Genomic_DNA"/>
</dbReference>
<accession>A0AAV7KNC4</accession>
<dbReference type="GO" id="GO:0005886">
    <property type="term" value="C:plasma membrane"/>
    <property type="evidence" value="ECO:0007669"/>
    <property type="project" value="TreeGrafter"/>
</dbReference>
<evidence type="ECO:0000259" key="7">
    <source>
        <dbReference type="Pfam" id="PF01094"/>
    </source>
</evidence>
<evidence type="ECO:0000313" key="9">
    <source>
        <dbReference type="Proteomes" id="UP001066276"/>
    </source>
</evidence>
<dbReference type="Pfam" id="PF01094">
    <property type="entry name" value="ANF_receptor"/>
    <property type="match status" value="2"/>
</dbReference>
<proteinExistence type="predicted"/>
<keyword evidence="2" id="KW-0812">Transmembrane</keyword>
<dbReference type="GO" id="GO:0004930">
    <property type="term" value="F:G protein-coupled receptor activity"/>
    <property type="evidence" value="ECO:0007669"/>
    <property type="project" value="InterPro"/>
</dbReference>
<dbReference type="SUPFAM" id="SSF53822">
    <property type="entry name" value="Periplasmic binding protein-like I"/>
    <property type="match status" value="3"/>
</dbReference>
<evidence type="ECO:0000313" key="8">
    <source>
        <dbReference type="EMBL" id="KAJ1080445.1"/>
    </source>
</evidence>
<evidence type="ECO:0000256" key="2">
    <source>
        <dbReference type="ARBA" id="ARBA00022692"/>
    </source>
</evidence>
<gene>
    <name evidence="8" type="ORF">NDU88_000645</name>
</gene>
<dbReference type="PANTHER" id="PTHR24061">
    <property type="entry name" value="CALCIUM-SENSING RECEPTOR-RELATED"/>
    <property type="match status" value="1"/>
</dbReference>
<sequence length="395" mass="45276">MVFAIDDINREQTILPNISLGFLIYDTCLWTRKAIESSMRMLTGEQRPILNYQCRSQSPLTAVIGEESSTVSMAVARLLGIYRYPQVSYYSTSPLLNNKHEFPSFFRTIPSDDSQAIGMAKLVEHFGWTWVGILSNEDDYGRLGSQSLKEELLKYGICVAFHESLPTDPSSIKNTRIVETILLHYMKTVRFKNKMGEEIYFDRHGSPPAAYDIINWHREAGNVIRYAKVSYFSTSPLLDNKYEFPSFFRTIPSDDSQAQGLAQLVVHFGWTWVGIVSNEDDYGRLGSQSLKEQLLKYGVCFAFHESIPIEPSIIKINLIVKTIGVRFKNRMGEEIFFDKYGSPPAAYDIVNWQHEPDGIIRYVKVGSFEKREPRGQELNVNKSALWWTKQGKEVQ</sequence>
<dbReference type="InterPro" id="IPR000337">
    <property type="entry name" value="GPCR_3"/>
</dbReference>
<name>A0AAV7KNC4_PLEWA</name>
<evidence type="ECO:0000256" key="5">
    <source>
        <dbReference type="ARBA" id="ARBA00023170"/>
    </source>
</evidence>
<keyword evidence="3" id="KW-1133">Transmembrane helix</keyword>
<feature type="domain" description="Receptor ligand binding region" evidence="7">
    <location>
        <begin position="1"/>
        <end position="174"/>
    </location>
</feature>
<feature type="domain" description="Receptor ligand binding region" evidence="7">
    <location>
        <begin position="229"/>
        <end position="313"/>
    </location>
</feature>
<keyword evidence="5" id="KW-0675">Receptor</keyword>
<evidence type="ECO:0000256" key="1">
    <source>
        <dbReference type="ARBA" id="ARBA00004141"/>
    </source>
</evidence>
<dbReference type="PRINTS" id="PR00248">
    <property type="entry name" value="GPCRMGR"/>
</dbReference>
<dbReference type="Gene3D" id="3.40.50.2300">
    <property type="match status" value="3"/>
</dbReference>
<organism evidence="8 9">
    <name type="scientific">Pleurodeles waltl</name>
    <name type="common">Iberian ribbed newt</name>
    <dbReference type="NCBI Taxonomy" id="8319"/>
    <lineage>
        <taxon>Eukaryota</taxon>
        <taxon>Metazoa</taxon>
        <taxon>Chordata</taxon>
        <taxon>Craniata</taxon>
        <taxon>Vertebrata</taxon>
        <taxon>Euteleostomi</taxon>
        <taxon>Amphibia</taxon>
        <taxon>Batrachia</taxon>
        <taxon>Caudata</taxon>
        <taxon>Salamandroidea</taxon>
        <taxon>Salamandridae</taxon>
        <taxon>Pleurodelinae</taxon>
        <taxon>Pleurodeles</taxon>
    </lineage>
</organism>
<protein>
    <recommendedName>
        <fullName evidence="7">Receptor ligand binding region domain-containing protein</fullName>
    </recommendedName>
</protein>
<comment type="caution">
    <text evidence="8">The sequence shown here is derived from an EMBL/GenBank/DDBJ whole genome shotgun (WGS) entry which is preliminary data.</text>
</comment>
<keyword evidence="6" id="KW-0325">Glycoprotein</keyword>
<dbReference type="Proteomes" id="UP001066276">
    <property type="component" value="Chromosome 12"/>
</dbReference>
<dbReference type="InterPro" id="IPR001828">
    <property type="entry name" value="ANF_lig-bd_rcpt"/>
</dbReference>
<keyword evidence="9" id="KW-1185">Reference proteome</keyword>
<dbReference type="AlphaFoldDB" id="A0AAV7KNC4"/>
<keyword evidence="4" id="KW-0472">Membrane</keyword>
<evidence type="ECO:0000256" key="6">
    <source>
        <dbReference type="ARBA" id="ARBA00023180"/>
    </source>
</evidence>
<evidence type="ECO:0000256" key="3">
    <source>
        <dbReference type="ARBA" id="ARBA00022989"/>
    </source>
</evidence>
<dbReference type="InterPro" id="IPR028082">
    <property type="entry name" value="Peripla_BP_I"/>
</dbReference>
<dbReference type="InterPro" id="IPR000068">
    <property type="entry name" value="GPCR_3_Ca_sens_rcpt-rel"/>
</dbReference>
<evidence type="ECO:0000256" key="4">
    <source>
        <dbReference type="ARBA" id="ARBA00023136"/>
    </source>
</evidence>
<dbReference type="PANTHER" id="PTHR24061:SF422">
    <property type="entry name" value="G-PROTEIN COUPLED RECEPTORS FAMILY 3 PROFILE DOMAIN-CONTAINING PROTEIN"/>
    <property type="match status" value="1"/>
</dbReference>